<feature type="non-terminal residue" evidence="1">
    <location>
        <position position="1"/>
    </location>
</feature>
<dbReference type="Proteomes" id="UP000663881">
    <property type="component" value="Unassembled WGS sequence"/>
</dbReference>
<reference evidence="1" key="1">
    <citation type="submission" date="2021-02" db="EMBL/GenBank/DDBJ databases">
        <authorList>
            <person name="Nowell W R."/>
        </authorList>
    </citation>
    <scope>NUCLEOTIDE SEQUENCE</scope>
</reference>
<dbReference type="Gene3D" id="1.25.40.10">
    <property type="entry name" value="Tetratricopeptide repeat domain"/>
    <property type="match status" value="1"/>
</dbReference>
<dbReference type="SUPFAM" id="SSF48452">
    <property type="entry name" value="TPR-like"/>
    <property type="match status" value="1"/>
</dbReference>
<name>A0A820PFU7_9BILA</name>
<feature type="non-terminal residue" evidence="1">
    <location>
        <position position="74"/>
    </location>
</feature>
<comment type="caution">
    <text evidence="1">The sequence shown here is derived from an EMBL/GenBank/DDBJ whole genome shotgun (WGS) entry which is preliminary data.</text>
</comment>
<dbReference type="InterPro" id="IPR011990">
    <property type="entry name" value="TPR-like_helical_dom_sf"/>
</dbReference>
<proteinExistence type="predicted"/>
<dbReference type="EMBL" id="CAJOAY010027834">
    <property type="protein sequence ID" value="CAF4401622.1"/>
    <property type="molecule type" value="Genomic_DNA"/>
</dbReference>
<evidence type="ECO:0000313" key="1">
    <source>
        <dbReference type="EMBL" id="CAF4401622.1"/>
    </source>
</evidence>
<gene>
    <name evidence="1" type="ORF">OKA104_LOCUS51431</name>
</gene>
<organism evidence="1 2">
    <name type="scientific">Adineta steineri</name>
    <dbReference type="NCBI Taxonomy" id="433720"/>
    <lineage>
        <taxon>Eukaryota</taxon>
        <taxon>Metazoa</taxon>
        <taxon>Spiralia</taxon>
        <taxon>Gnathifera</taxon>
        <taxon>Rotifera</taxon>
        <taxon>Eurotatoria</taxon>
        <taxon>Bdelloidea</taxon>
        <taxon>Adinetida</taxon>
        <taxon>Adinetidae</taxon>
        <taxon>Adineta</taxon>
    </lineage>
</organism>
<evidence type="ECO:0000313" key="2">
    <source>
        <dbReference type="Proteomes" id="UP000663881"/>
    </source>
</evidence>
<sequence>REAYLEGIKRCPTSIPLWLLLIQLEIDNGQLIKARANLEKARLRNTMIPELWLASVRLEVNAGNVQQAKVMLAR</sequence>
<protein>
    <submittedName>
        <fullName evidence="1">Uncharacterized protein</fullName>
    </submittedName>
</protein>
<accession>A0A820PFU7</accession>
<dbReference type="AlphaFoldDB" id="A0A820PFU7"/>